<feature type="chain" id="PRO_5045762677" evidence="1">
    <location>
        <begin position="27"/>
        <end position="431"/>
    </location>
</feature>
<accession>A0ABT9MQ17</accession>
<dbReference type="InterPro" id="IPR006311">
    <property type="entry name" value="TAT_signal"/>
</dbReference>
<protein>
    <submittedName>
        <fullName evidence="2">Cellobiose transport system substrate-binding protein</fullName>
    </submittedName>
</protein>
<dbReference type="InterPro" id="IPR006059">
    <property type="entry name" value="SBP"/>
</dbReference>
<keyword evidence="1" id="KW-0732">Signal</keyword>
<proteinExistence type="predicted"/>
<comment type="caution">
    <text evidence="2">The sequence shown here is derived from an EMBL/GenBank/DDBJ whole genome shotgun (WGS) entry which is preliminary data.</text>
</comment>
<dbReference type="PANTHER" id="PTHR43649:SF32">
    <property type="entry name" value="SUGAR BINDING SECRETED PROTEIN"/>
    <property type="match status" value="1"/>
</dbReference>
<dbReference type="Proteomes" id="UP001240984">
    <property type="component" value="Unassembled WGS sequence"/>
</dbReference>
<evidence type="ECO:0000256" key="1">
    <source>
        <dbReference type="SAM" id="SignalP"/>
    </source>
</evidence>
<reference evidence="2 3" key="1">
    <citation type="submission" date="2023-07" db="EMBL/GenBank/DDBJ databases">
        <title>Sequencing the genomes of 1000 actinobacteria strains.</title>
        <authorList>
            <person name="Klenk H.-P."/>
        </authorList>
    </citation>
    <scope>NUCLEOTIDE SEQUENCE [LARGE SCALE GENOMIC DNA]</scope>
    <source>
        <strain evidence="2 3">DSM 44710</strain>
    </source>
</reference>
<evidence type="ECO:0000313" key="3">
    <source>
        <dbReference type="Proteomes" id="UP001240984"/>
    </source>
</evidence>
<dbReference type="PROSITE" id="PS51318">
    <property type="entry name" value="TAT"/>
    <property type="match status" value="1"/>
</dbReference>
<dbReference type="SUPFAM" id="SSF53850">
    <property type="entry name" value="Periplasmic binding protein-like II"/>
    <property type="match status" value="1"/>
</dbReference>
<keyword evidence="3" id="KW-1185">Reference proteome</keyword>
<dbReference type="Gene3D" id="3.40.190.10">
    <property type="entry name" value="Periplasmic binding protein-like II"/>
    <property type="match status" value="1"/>
</dbReference>
<evidence type="ECO:0000313" key="2">
    <source>
        <dbReference type="EMBL" id="MDP9793514.1"/>
    </source>
</evidence>
<dbReference type="Pfam" id="PF13416">
    <property type="entry name" value="SBP_bac_8"/>
    <property type="match status" value="1"/>
</dbReference>
<dbReference type="PANTHER" id="PTHR43649">
    <property type="entry name" value="ARABINOSE-BINDING PROTEIN-RELATED"/>
    <property type="match status" value="1"/>
</dbReference>
<name>A0ABT9MQ17_9ACTN</name>
<organism evidence="2 3">
    <name type="scientific">Catenuloplanes nepalensis</name>
    <dbReference type="NCBI Taxonomy" id="587533"/>
    <lineage>
        <taxon>Bacteria</taxon>
        <taxon>Bacillati</taxon>
        <taxon>Actinomycetota</taxon>
        <taxon>Actinomycetes</taxon>
        <taxon>Micromonosporales</taxon>
        <taxon>Micromonosporaceae</taxon>
        <taxon>Catenuloplanes</taxon>
    </lineage>
</organism>
<dbReference type="PROSITE" id="PS51257">
    <property type="entry name" value="PROKAR_LIPOPROTEIN"/>
    <property type="match status" value="1"/>
</dbReference>
<dbReference type="EMBL" id="JAUSRA010000001">
    <property type="protein sequence ID" value="MDP9793514.1"/>
    <property type="molecule type" value="Genomic_DNA"/>
</dbReference>
<sequence length="431" mass="45415">MSLSRRRVLRAAAGLGSLAVSSAVGACGGADDSGAATGGEIVLWYWPGGLSDAVLADAVREFAPRTTLKPTLIEGDFRARLTEALAGPPGGVPSIAGIKGEEIASFLPRADLFTDLHRVGADEVAGQYLPWKWQQASAPDDRLIGFPIDIGPTAMFYRADVFERAGLPVEPGEVAAELGTWNDYFEAGITISKALPGVKLLRNAPELFTIVICQGTKRFIDEANHFVGDGAHVRAAWDTAARLVGTGVSAGIPVEDDARWKAGLRDGTLATELGAAWLGYDIKTAAPDAAGDWRVASGPASGANYGGSFLSLPVNGQDPALAYEIVAWILSPENQARAFADAALFPAAPATYTMAALREPDAYFGGQVTVEVFGDSAQRAHRVYEAPADADVQQVYIRQLGAFENGEKTETEAWRDAVAEGRRLAASLGVN</sequence>
<dbReference type="RefSeq" id="WP_306828566.1">
    <property type="nucleotide sequence ID" value="NZ_JAUSRA010000001.1"/>
</dbReference>
<dbReference type="InterPro" id="IPR050490">
    <property type="entry name" value="Bact_solute-bd_prot1"/>
</dbReference>
<gene>
    <name evidence="2" type="ORF">J2S43_002026</name>
</gene>
<feature type="signal peptide" evidence="1">
    <location>
        <begin position="1"/>
        <end position="26"/>
    </location>
</feature>